<feature type="domain" description="Nrap protein" evidence="8">
    <location>
        <begin position="415"/>
        <end position="556"/>
    </location>
</feature>
<evidence type="ECO:0000256" key="6">
    <source>
        <dbReference type="SAM" id="MobiDB-lite"/>
    </source>
</evidence>
<feature type="domain" description="Nrap protein" evidence="10">
    <location>
        <begin position="735"/>
        <end position="920"/>
    </location>
</feature>
<evidence type="ECO:0000259" key="8">
    <source>
        <dbReference type="Pfam" id="PF17403"/>
    </source>
</evidence>
<dbReference type="EMBL" id="QEAO01000061">
    <property type="protein sequence ID" value="TPX30639.1"/>
    <property type="molecule type" value="Genomic_DNA"/>
</dbReference>
<evidence type="ECO:0000259" key="10">
    <source>
        <dbReference type="Pfam" id="PF17405"/>
    </source>
</evidence>
<dbReference type="GeneID" id="42007049"/>
<accession>A0A507BUD7</accession>
<keyword evidence="4 5" id="KW-0539">Nucleus</keyword>
<dbReference type="InterPro" id="IPR035082">
    <property type="entry name" value="Nrap_D1"/>
</dbReference>
<dbReference type="InterPro" id="IPR035371">
    <property type="entry name" value="Nrap_D6"/>
</dbReference>
<keyword evidence="3 5" id="KW-0694">RNA-binding</keyword>
<evidence type="ECO:0000256" key="5">
    <source>
        <dbReference type="RuleBase" id="RU364032"/>
    </source>
</evidence>
<dbReference type="STRING" id="1806994.A0A507BUD7"/>
<dbReference type="Pfam" id="PF03813">
    <property type="entry name" value="Nrap"/>
    <property type="match status" value="1"/>
</dbReference>
<evidence type="ECO:0000256" key="3">
    <source>
        <dbReference type="ARBA" id="ARBA00022884"/>
    </source>
</evidence>
<dbReference type="Pfam" id="PF17407">
    <property type="entry name" value="Nrap_D6"/>
    <property type="match status" value="1"/>
</dbReference>
<dbReference type="GO" id="GO:0006364">
    <property type="term" value="P:rRNA processing"/>
    <property type="evidence" value="ECO:0007669"/>
    <property type="project" value="UniProtKB-KW"/>
</dbReference>
<dbReference type="InterPro" id="IPR035367">
    <property type="entry name" value="Nrap_D2"/>
</dbReference>
<evidence type="ECO:0000259" key="7">
    <source>
        <dbReference type="Pfam" id="PF03813"/>
    </source>
</evidence>
<reference evidence="13 14" key="1">
    <citation type="journal article" date="2019" name="Sci. Rep.">
        <title>Comparative genomics of chytrid fungi reveal insights into the obligate biotrophic and pathogenic lifestyle of Synchytrium endobioticum.</title>
        <authorList>
            <person name="van de Vossenberg B.T.L.H."/>
            <person name="Warris S."/>
            <person name="Nguyen H.D.T."/>
            <person name="van Gent-Pelzer M.P.E."/>
            <person name="Joly D.L."/>
            <person name="van de Geest H.C."/>
            <person name="Bonants P.J.M."/>
            <person name="Smith D.S."/>
            <person name="Levesque C.A."/>
            <person name="van der Lee T.A.J."/>
        </authorList>
    </citation>
    <scope>NUCLEOTIDE SEQUENCE [LARGE SCALE GENOMIC DNA]</scope>
    <source>
        <strain evidence="13 14">JEL517</strain>
    </source>
</reference>
<feature type="domain" description="Nrap protein" evidence="9">
    <location>
        <begin position="562"/>
        <end position="718"/>
    </location>
</feature>
<feature type="domain" description="Nrap protein" evidence="11">
    <location>
        <begin position="923"/>
        <end position="1064"/>
    </location>
</feature>
<sequence length="1229" mass="136879">MPGLKKKRTATEDVPSQSKTRSILHLMRSEKSSIKHTIAKPGGKKLHRNNDSNNDSIPDSNHHKLDKDPSVALLDVIKADLAKEQSHMDSLNKSDGDLVLKAATAEDSSDDDMADTQSAIDDDHADMLGGVEAESPADADGKLPPRKKKRTTHIKPPTHDEIQQLKDTSELFKSNLFKLQLEEMLSEVRVKYTRMTTLDGMLHKLKNFFDTLEPRDEVSLEEAQSTLASEGVSIPFPSPAPPGDIKCSFAFQRPSKVSIIGSYLLKTISKSKHAQSVDMAVQMPDEIFGERDHINHRYFYKRAYYLAVIASELNKQKKGLGIELTYQVLDSCRSALVISFSDVSETDTSSSFQIRILPCISPSLFPASRLAPSRNSVRSPTSPPTPKYNTSILSESSYISHLNYMYTAIQGTPALMDASILVKVWLRQRGLGDYGFLCSVLMAWLVKTGPSGKGVGGGSLSSYQILKLVMQFMASNEFVQKSWFLTSNAKPLSTPDFSEATFEQHFEVVIVDPSGRLNLAAQVSKHGLLQLHHEAKLAIMLFNNSTEDKFEALFLRNVEEGMLKFDMLATITTPATQLPIPRLDDGTDVHSQHDYLISRLPEVLSQALGSRLQLVTVRSPPLQPTPINISTSHNKQERQLQIGMLIDAEESMKAVKMGPDANDHDASKAFCQLWGEKAEVRRFRDGSIKYSVVFEADESTGRSGILPRMIQYLIKRHVGVTATIWGTQLDVMLSSIHELRPSSFTPVMEALASLGKALREMDDLPLSVTSLIPISSELTYTSVFIPTSSSPSYNSPMEVIVQLESSNRWPDDLQAIHKFKVAFLIKMIELLAQVMPGVTAKVAAPDSNEMKEGWADVTIPSGFAFRLFIQNEREFVVLERQLSNVALDIKQRDVLTRAKTQYEHLYIRKPRHAALISNIATRFPSYSSITRLVKRWVSSHLLSRFISDEVLEVICAKVVTDSQRGAMWTSPSLHLVGMMRVLYLLATHSWSTDALLVELSVGGVTAEVINKVSEAFKMRGSGKDMFVASEEDVEGTWFKTPNGLILNRLRALAAAAVKVWSSCVSGGCGEDDLLKLFVTPTTGYDFIIRLNPTILPRYRQNLTCDASLLPKARQQYKNLRVLQDAQEDDWDPAERYVQELEESYQDLALFFHDRYGGDAVGVLFNPMAIAFSGSFKVNTPYAFTPNVTMSDDKSKKNAISPNYLSMASEMQRRGNGLVGYIDYRKATTS</sequence>
<keyword evidence="14" id="KW-1185">Reference proteome</keyword>
<feature type="region of interest" description="Disordered" evidence="6">
    <location>
        <begin position="369"/>
        <end position="388"/>
    </location>
</feature>
<keyword evidence="5" id="KW-0698">rRNA processing</keyword>
<dbReference type="InterPro" id="IPR035368">
    <property type="entry name" value="Nrap_D3"/>
</dbReference>
<evidence type="ECO:0000313" key="14">
    <source>
        <dbReference type="Proteomes" id="UP000319731"/>
    </source>
</evidence>
<comment type="subcellular location">
    <subcellularLocation>
        <location evidence="1 5">Nucleus</location>
        <location evidence="1 5">Nucleolus</location>
    </subcellularLocation>
</comment>
<dbReference type="InterPro" id="IPR035369">
    <property type="entry name" value="Nrap_D4"/>
</dbReference>
<dbReference type="Proteomes" id="UP000319731">
    <property type="component" value="Unassembled WGS sequence"/>
</dbReference>
<dbReference type="PANTHER" id="PTHR17972:SF0">
    <property type="entry name" value="NUCLEOLAR PROTEIN 6"/>
    <property type="match status" value="1"/>
</dbReference>
<dbReference type="Pfam" id="PF17404">
    <property type="entry name" value="Nrap_D3"/>
    <property type="match status" value="1"/>
</dbReference>
<gene>
    <name evidence="13" type="ORF">SmJEL517_g05826</name>
</gene>
<dbReference type="InterPro" id="IPR035370">
    <property type="entry name" value="Nrap_D5"/>
</dbReference>
<dbReference type="GO" id="GO:0003723">
    <property type="term" value="F:RNA binding"/>
    <property type="evidence" value="ECO:0007669"/>
    <property type="project" value="UniProtKB-KW"/>
</dbReference>
<evidence type="ECO:0000259" key="11">
    <source>
        <dbReference type="Pfam" id="PF17406"/>
    </source>
</evidence>
<proteinExistence type="inferred from homology"/>
<evidence type="ECO:0000256" key="4">
    <source>
        <dbReference type="ARBA" id="ARBA00023242"/>
    </source>
</evidence>
<dbReference type="GO" id="GO:0006409">
    <property type="term" value="P:tRNA export from nucleus"/>
    <property type="evidence" value="ECO:0007669"/>
    <property type="project" value="TreeGrafter"/>
</dbReference>
<comment type="similarity">
    <text evidence="2 5">Belongs to the NRAP family.</text>
</comment>
<dbReference type="RefSeq" id="XP_031022262.1">
    <property type="nucleotide sequence ID" value="XM_031171752.1"/>
</dbReference>
<dbReference type="Pfam" id="PF17406">
    <property type="entry name" value="Nrap_D5"/>
    <property type="match status" value="1"/>
</dbReference>
<keyword evidence="5" id="KW-0690">Ribosome biogenesis</keyword>
<dbReference type="GO" id="GO:0032040">
    <property type="term" value="C:small-subunit processome"/>
    <property type="evidence" value="ECO:0007669"/>
    <property type="project" value="TreeGrafter"/>
</dbReference>
<protein>
    <recommendedName>
        <fullName evidence="5">U3 small nucleolar RNA-associated protein 22</fullName>
    </recommendedName>
</protein>
<comment type="caution">
    <text evidence="13">The sequence shown here is derived from an EMBL/GenBank/DDBJ whole genome shotgun (WGS) entry which is preliminary data.</text>
</comment>
<dbReference type="InterPro" id="IPR005554">
    <property type="entry name" value="NOL6/Upt22"/>
</dbReference>
<evidence type="ECO:0000259" key="12">
    <source>
        <dbReference type="Pfam" id="PF17407"/>
    </source>
</evidence>
<keyword evidence="5" id="KW-0687">Ribonucleoprotein</keyword>
<feature type="region of interest" description="Disordered" evidence="6">
    <location>
        <begin position="1"/>
        <end position="68"/>
    </location>
</feature>
<evidence type="ECO:0000256" key="1">
    <source>
        <dbReference type="ARBA" id="ARBA00004604"/>
    </source>
</evidence>
<evidence type="ECO:0000256" key="2">
    <source>
        <dbReference type="ARBA" id="ARBA00006674"/>
    </source>
</evidence>
<organism evidence="13 14">
    <name type="scientific">Synchytrium microbalum</name>
    <dbReference type="NCBI Taxonomy" id="1806994"/>
    <lineage>
        <taxon>Eukaryota</taxon>
        <taxon>Fungi</taxon>
        <taxon>Fungi incertae sedis</taxon>
        <taxon>Chytridiomycota</taxon>
        <taxon>Chytridiomycota incertae sedis</taxon>
        <taxon>Chytridiomycetes</taxon>
        <taxon>Synchytriales</taxon>
        <taxon>Synchytriaceae</taxon>
        <taxon>Synchytrium</taxon>
    </lineage>
</organism>
<dbReference type="GO" id="GO:0032545">
    <property type="term" value="C:CURI complex"/>
    <property type="evidence" value="ECO:0007669"/>
    <property type="project" value="TreeGrafter"/>
</dbReference>
<feature type="region of interest" description="Disordered" evidence="6">
    <location>
        <begin position="132"/>
        <end position="154"/>
    </location>
</feature>
<dbReference type="Pfam" id="PF17403">
    <property type="entry name" value="Nrap_D2"/>
    <property type="match status" value="1"/>
</dbReference>
<feature type="domain" description="Nrap protein" evidence="12">
    <location>
        <begin position="1082"/>
        <end position="1218"/>
    </location>
</feature>
<dbReference type="Pfam" id="PF17405">
    <property type="entry name" value="Nrap_D4"/>
    <property type="match status" value="1"/>
</dbReference>
<dbReference type="AlphaFoldDB" id="A0A507BUD7"/>
<dbReference type="Gene3D" id="1.10.1410.10">
    <property type="match status" value="2"/>
</dbReference>
<feature type="compositionally biased region" description="Basic residues" evidence="6">
    <location>
        <begin position="144"/>
        <end position="153"/>
    </location>
</feature>
<dbReference type="PANTHER" id="PTHR17972">
    <property type="entry name" value="NUCLEOLAR RNA-ASSOCIATED PROTEIN"/>
    <property type="match status" value="1"/>
</dbReference>
<evidence type="ECO:0000313" key="13">
    <source>
        <dbReference type="EMBL" id="TPX30639.1"/>
    </source>
</evidence>
<evidence type="ECO:0000259" key="9">
    <source>
        <dbReference type="Pfam" id="PF17404"/>
    </source>
</evidence>
<dbReference type="OrthoDB" id="10251401at2759"/>
<name>A0A507BUD7_9FUNG</name>
<dbReference type="GO" id="GO:0034456">
    <property type="term" value="C:UTP-C complex"/>
    <property type="evidence" value="ECO:0007669"/>
    <property type="project" value="TreeGrafter"/>
</dbReference>
<dbReference type="Gene3D" id="3.30.70.3030">
    <property type="match status" value="1"/>
</dbReference>
<feature type="domain" description="Nrap protein" evidence="7">
    <location>
        <begin position="277"/>
        <end position="410"/>
    </location>
</feature>